<accession>A0A518AM72</accession>
<dbReference type="RefSeq" id="WP_145246625.1">
    <property type="nucleotide sequence ID" value="NZ_CP036278.1"/>
</dbReference>
<keyword evidence="1" id="KW-0472">Membrane</keyword>
<evidence type="ECO:0000313" key="4">
    <source>
        <dbReference type="Proteomes" id="UP000315750"/>
    </source>
</evidence>
<evidence type="ECO:0000259" key="2">
    <source>
        <dbReference type="Pfam" id="PF07596"/>
    </source>
</evidence>
<dbReference type="Gene3D" id="3.30.700.10">
    <property type="entry name" value="Glycoprotein, Type 4 Pilin"/>
    <property type="match status" value="1"/>
</dbReference>
<dbReference type="OrthoDB" id="255848at2"/>
<dbReference type="EMBL" id="CP036278">
    <property type="protein sequence ID" value="QDU55820.1"/>
    <property type="molecule type" value="Genomic_DNA"/>
</dbReference>
<dbReference type="PANTHER" id="PTHR30093:SF2">
    <property type="entry name" value="TYPE II SECRETION SYSTEM PROTEIN H"/>
    <property type="match status" value="1"/>
</dbReference>
<dbReference type="InterPro" id="IPR045584">
    <property type="entry name" value="Pilin-like"/>
</dbReference>
<dbReference type="NCBIfam" id="TIGR04294">
    <property type="entry name" value="pre_pil_HX9DG"/>
    <property type="match status" value="1"/>
</dbReference>
<reference evidence="3 4" key="1">
    <citation type="submission" date="2019-02" db="EMBL/GenBank/DDBJ databases">
        <title>Deep-cultivation of Planctomycetes and their phenomic and genomic characterization uncovers novel biology.</title>
        <authorList>
            <person name="Wiegand S."/>
            <person name="Jogler M."/>
            <person name="Boedeker C."/>
            <person name="Pinto D."/>
            <person name="Vollmers J."/>
            <person name="Rivas-Marin E."/>
            <person name="Kohn T."/>
            <person name="Peeters S.H."/>
            <person name="Heuer A."/>
            <person name="Rast P."/>
            <person name="Oberbeckmann S."/>
            <person name="Bunk B."/>
            <person name="Jeske O."/>
            <person name="Meyerdierks A."/>
            <person name="Storesund J.E."/>
            <person name="Kallscheuer N."/>
            <person name="Luecker S."/>
            <person name="Lage O.M."/>
            <person name="Pohl T."/>
            <person name="Merkel B.J."/>
            <person name="Hornburger P."/>
            <person name="Mueller R.-W."/>
            <person name="Bruemmer F."/>
            <person name="Labrenz M."/>
            <person name="Spormann A.M."/>
            <person name="Op den Camp H."/>
            <person name="Overmann J."/>
            <person name="Amann R."/>
            <person name="Jetten M.S.M."/>
            <person name="Mascher T."/>
            <person name="Medema M.H."/>
            <person name="Devos D.P."/>
            <person name="Kaster A.-K."/>
            <person name="Ovreas L."/>
            <person name="Rohde M."/>
            <person name="Galperin M.Y."/>
            <person name="Jogler C."/>
        </authorList>
    </citation>
    <scope>NUCLEOTIDE SEQUENCE [LARGE SCALE GENOMIC DNA]</scope>
    <source>
        <strain evidence="3 4">Pan181</strain>
    </source>
</reference>
<dbReference type="InterPro" id="IPR011453">
    <property type="entry name" value="DUF1559"/>
</dbReference>
<keyword evidence="4" id="KW-1185">Reference proteome</keyword>
<dbReference type="Pfam" id="PF07596">
    <property type="entry name" value="SBP_bac_10"/>
    <property type="match status" value="1"/>
</dbReference>
<dbReference type="PANTHER" id="PTHR30093">
    <property type="entry name" value="GENERAL SECRETION PATHWAY PROTEIN G"/>
    <property type="match status" value="1"/>
</dbReference>
<feature type="domain" description="DUF1559" evidence="2">
    <location>
        <begin position="52"/>
        <end position="372"/>
    </location>
</feature>
<dbReference type="Proteomes" id="UP000315750">
    <property type="component" value="Chromosome"/>
</dbReference>
<keyword evidence="1" id="KW-0812">Transmembrane</keyword>
<protein>
    <submittedName>
        <fullName evidence="3">Type II secretion system protein G</fullName>
    </submittedName>
</protein>
<evidence type="ECO:0000313" key="3">
    <source>
        <dbReference type="EMBL" id="QDU55820.1"/>
    </source>
</evidence>
<dbReference type="Pfam" id="PF07963">
    <property type="entry name" value="N_methyl"/>
    <property type="match status" value="1"/>
</dbReference>
<sequence>MAAIEIRYVPAKPSITVVNANARKRSAFTLVELLVVIAIIGILVALLLPAVQSAREAAQRSACANNMRQLGLAALNYESTNKKLPPGYLGTEEHENPKAIGTRLADGTTIYHQGIGVFGNLLPYVEAGPVYDVLTSDSYPLSADSHGRVYWQVTNPWTAAQARLTVLICPMAPVETPNDGVVDVAVPLYKGSAGAPVNTSTFEGNYVLDSSRWRMPTGGALGLTHYQGVSGVYGQPGPNLKVIGDDGNTYDVEKDLTGVFGVRSKTKLAQVTDGTSNTMMFGEAPGSIGSSFWDAANNQVTGGFSQGIAWAGTCVLPTYLGLDVSQEQDWAPAGQPADYDTKWSYFGSLHTGVVQFCFVDGSVHSLSRDIDKSLFKAMSTMRGGETVDPGL</sequence>
<keyword evidence="1" id="KW-1133">Transmembrane helix</keyword>
<name>A0A518AM72_9BACT</name>
<evidence type="ECO:0000256" key="1">
    <source>
        <dbReference type="SAM" id="Phobius"/>
    </source>
</evidence>
<proteinExistence type="predicted"/>
<feature type="transmembrane region" description="Helical" evidence="1">
    <location>
        <begin position="30"/>
        <end position="51"/>
    </location>
</feature>
<gene>
    <name evidence="3" type="primary">xcpT_9</name>
    <name evidence="3" type="ORF">Pan181_20170</name>
</gene>
<organism evidence="3 4">
    <name type="scientific">Aeoliella mucimassa</name>
    <dbReference type="NCBI Taxonomy" id="2527972"/>
    <lineage>
        <taxon>Bacteria</taxon>
        <taxon>Pseudomonadati</taxon>
        <taxon>Planctomycetota</taxon>
        <taxon>Planctomycetia</taxon>
        <taxon>Pirellulales</taxon>
        <taxon>Lacipirellulaceae</taxon>
        <taxon>Aeoliella</taxon>
    </lineage>
</organism>
<dbReference type="NCBIfam" id="TIGR02532">
    <property type="entry name" value="IV_pilin_GFxxxE"/>
    <property type="match status" value="1"/>
</dbReference>
<dbReference type="InterPro" id="IPR012902">
    <property type="entry name" value="N_methyl_site"/>
</dbReference>
<dbReference type="SUPFAM" id="SSF54523">
    <property type="entry name" value="Pili subunits"/>
    <property type="match status" value="1"/>
</dbReference>
<dbReference type="KEGG" id="amuc:Pan181_20170"/>
<dbReference type="InterPro" id="IPR027558">
    <property type="entry name" value="Pre_pil_HX9DG_C"/>
</dbReference>
<dbReference type="AlphaFoldDB" id="A0A518AM72"/>